<keyword evidence="3" id="KW-1185">Reference proteome</keyword>
<evidence type="ECO:0000313" key="2">
    <source>
        <dbReference type="EMBL" id="KAH9365064.1"/>
    </source>
</evidence>
<reference evidence="2 3" key="1">
    <citation type="journal article" date="2020" name="Cell">
        <title>Large-Scale Comparative Analyses of Tick Genomes Elucidate Their Genetic Diversity and Vector Capacities.</title>
        <authorList>
            <consortium name="Tick Genome and Microbiome Consortium (TIGMIC)"/>
            <person name="Jia N."/>
            <person name="Wang J."/>
            <person name="Shi W."/>
            <person name="Du L."/>
            <person name="Sun Y."/>
            <person name="Zhan W."/>
            <person name="Jiang J.F."/>
            <person name="Wang Q."/>
            <person name="Zhang B."/>
            <person name="Ji P."/>
            <person name="Bell-Sakyi L."/>
            <person name="Cui X.M."/>
            <person name="Yuan T.T."/>
            <person name="Jiang B.G."/>
            <person name="Yang W.F."/>
            <person name="Lam T.T."/>
            <person name="Chang Q.C."/>
            <person name="Ding S.J."/>
            <person name="Wang X.J."/>
            <person name="Zhu J.G."/>
            <person name="Ruan X.D."/>
            <person name="Zhao L."/>
            <person name="Wei J.T."/>
            <person name="Ye R.Z."/>
            <person name="Que T.C."/>
            <person name="Du C.H."/>
            <person name="Zhou Y.H."/>
            <person name="Cheng J.X."/>
            <person name="Dai P.F."/>
            <person name="Guo W.B."/>
            <person name="Han X.H."/>
            <person name="Huang E.J."/>
            <person name="Li L.F."/>
            <person name="Wei W."/>
            <person name="Gao Y.C."/>
            <person name="Liu J.Z."/>
            <person name="Shao H.Z."/>
            <person name="Wang X."/>
            <person name="Wang C.C."/>
            <person name="Yang T.C."/>
            <person name="Huo Q.B."/>
            <person name="Li W."/>
            <person name="Chen H.Y."/>
            <person name="Chen S.E."/>
            <person name="Zhou L.G."/>
            <person name="Ni X.B."/>
            <person name="Tian J.H."/>
            <person name="Sheng Y."/>
            <person name="Liu T."/>
            <person name="Pan Y.S."/>
            <person name="Xia L.Y."/>
            <person name="Li J."/>
            <person name="Zhao F."/>
            <person name="Cao W.C."/>
        </authorList>
    </citation>
    <scope>NUCLEOTIDE SEQUENCE [LARGE SCALE GENOMIC DNA]</scope>
    <source>
        <strain evidence="2">HaeL-2018</strain>
    </source>
</reference>
<feature type="region of interest" description="Disordered" evidence="1">
    <location>
        <begin position="35"/>
        <end position="75"/>
    </location>
</feature>
<dbReference type="EMBL" id="JABSTR010000003">
    <property type="protein sequence ID" value="KAH9365064.1"/>
    <property type="molecule type" value="Genomic_DNA"/>
</dbReference>
<protein>
    <submittedName>
        <fullName evidence="2">Uncharacterized protein</fullName>
    </submittedName>
</protein>
<evidence type="ECO:0000256" key="1">
    <source>
        <dbReference type="SAM" id="MobiDB-lite"/>
    </source>
</evidence>
<organism evidence="2 3">
    <name type="scientific">Haemaphysalis longicornis</name>
    <name type="common">Bush tick</name>
    <dbReference type="NCBI Taxonomy" id="44386"/>
    <lineage>
        <taxon>Eukaryota</taxon>
        <taxon>Metazoa</taxon>
        <taxon>Ecdysozoa</taxon>
        <taxon>Arthropoda</taxon>
        <taxon>Chelicerata</taxon>
        <taxon>Arachnida</taxon>
        <taxon>Acari</taxon>
        <taxon>Parasitiformes</taxon>
        <taxon>Ixodida</taxon>
        <taxon>Ixodoidea</taxon>
        <taxon>Ixodidae</taxon>
        <taxon>Haemaphysalinae</taxon>
        <taxon>Haemaphysalis</taxon>
    </lineage>
</organism>
<gene>
    <name evidence="2" type="ORF">HPB48_017835</name>
</gene>
<sequence length="99" mass="11249">MVTTLDGEVITTEEYEYSTLWLQCHRRTRGRDLHHLQQNTTGPGNSPKARSNTRAQATTQTIHLTKSRRPRCPKLPKDDIKVVIRPGEGLNVARVCDAR</sequence>
<feature type="compositionally biased region" description="Basic residues" evidence="1">
    <location>
        <begin position="65"/>
        <end position="74"/>
    </location>
</feature>
<dbReference type="Proteomes" id="UP000821853">
    <property type="component" value="Unassembled WGS sequence"/>
</dbReference>
<feature type="compositionally biased region" description="Polar residues" evidence="1">
    <location>
        <begin position="36"/>
        <end position="64"/>
    </location>
</feature>
<evidence type="ECO:0000313" key="3">
    <source>
        <dbReference type="Proteomes" id="UP000821853"/>
    </source>
</evidence>
<accession>A0A9J6FS12</accession>
<name>A0A9J6FS12_HAELO</name>
<proteinExistence type="predicted"/>
<dbReference type="AlphaFoldDB" id="A0A9J6FS12"/>
<comment type="caution">
    <text evidence="2">The sequence shown here is derived from an EMBL/GenBank/DDBJ whole genome shotgun (WGS) entry which is preliminary data.</text>
</comment>
<dbReference type="VEuPathDB" id="VectorBase:HLOH_046479"/>